<dbReference type="InterPro" id="IPR003959">
    <property type="entry name" value="ATPase_AAA_core"/>
</dbReference>
<evidence type="ECO:0000313" key="3">
    <source>
        <dbReference type="EMBL" id="HEN27747.1"/>
    </source>
</evidence>
<gene>
    <name evidence="3" type="ORF">ENQ77_03620</name>
</gene>
<dbReference type="SUPFAM" id="SSF52540">
    <property type="entry name" value="P-loop containing nucleoside triphosphate hydrolases"/>
    <property type="match status" value="1"/>
</dbReference>
<dbReference type="InterPro" id="IPR051396">
    <property type="entry name" value="Bact_Antivir_Def_Nuclease"/>
</dbReference>
<feature type="domain" description="ATPase AAA-type core" evidence="1">
    <location>
        <begin position="23"/>
        <end position="301"/>
    </location>
</feature>
<dbReference type="CDD" id="cd01026">
    <property type="entry name" value="TOPRIM_OLD"/>
    <property type="match status" value="1"/>
</dbReference>
<keyword evidence="3" id="KW-0378">Hydrolase</keyword>
<dbReference type="Pfam" id="PF13304">
    <property type="entry name" value="AAA_21"/>
    <property type="match status" value="1"/>
</dbReference>
<sequence length="497" mass="56894">MIKKIKIENFRSIENIEIELGKFNALIGPNNAGKSNIMRALNLVLGETYPTAKSFDDKDFYKYDKTKPISIIVLFDQPLTCKNKVYGFKLTYDGNDCDYIAIDNQENELTYSSGRLLKVSSEMKEEVVLMYLSLDRLAAKQLSPSKWTIYGKLLKNINSKIDPGKKEEFKNKVQEGYANIYSTIQEVEDRLKEYIRGQTGLDVALKFSILDPMEVIKNLRPYFKEGNMEYDPEDMGAGTQSALAIAIARTYAEIVRKPLIIAIEEPELYLHPHGCRHFYKILKNLADEGLQIIYTTHERSFVDIRNFESIHIVRKENEKTVVYSGLSLSMTSQFDEVKTASKFNEYLNEVFFAEHVILVEGFSDKVACQLALEKLGLDLDLKNISITECGSKTAIKPIAEILKHFSINTYVLIDSDAQKEISELETMLGEEYVFIQDPDLEGMLGRDKLGLRGVEKLNKEKALKLLPEYFEKNEVPKIYQELYKLFLGNIYEVPLGN</sequence>
<evidence type="ECO:0000259" key="1">
    <source>
        <dbReference type="Pfam" id="PF13304"/>
    </source>
</evidence>
<dbReference type="AlphaFoldDB" id="A0A7C2K253"/>
<proteinExistence type="predicted"/>
<accession>A0A7C2K253</accession>
<dbReference type="InterPro" id="IPR027417">
    <property type="entry name" value="P-loop_NTPase"/>
</dbReference>
<dbReference type="Gene3D" id="3.40.50.300">
    <property type="entry name" value="P-loop containing nucleotide triphosphate hydrolases"/>
    <property type="match status" value="1"/>
</dbReference>
<dbReference type="GO" id="GO:0004519">
    <property type="term" value="F:endonuclease activity"/>
    <property type="evidence" value="ECO:0007669"/>
    <property type="project" value="UniProtKB-KW"/>
</dbReference>
<reference evidence="3" key="1">
    <citation type="journal article" date="2020" name="mSystems">
        <title>Genome- and Community-Level Interaction Insights into Carbon Utilization and Element Cycling Functions of Hydrothermarchaeota in Hydrothermal Sediment.</title>
        <authorList>
            <person name="Zhou Z."/>
            <person name="Liu Y."/>
            <person name="Xu W."/>
            <person name="Pan J."/>
            <person name="Luo Z.H."/>
            <person name="Li M."/>
        </authorList>
    </citation>
    <scope>NUCLEOTIDE SEQUENCE [LARGE SCALE GENOMIC DNA]</scope>
    <source>
        <strain evidence="3">SpSt-34</strain>
    </source>
</reference>
<comment type="caution">
    <text evidence="3">The sequence shown here is derived from an EMBL/GenBank/DDBJ whole genome shotgun (WGS) entry which is preliminary data.</text>
</comment>
<keyword evidence="3" id="KW-0540">Nuclease</keyword>
<feature type="domain" description="OLD protein-like TOPRIM" evidence="2">
    <location>
        <begin position="351"/>
        <end position="416"/>
    </location>
</feature>
<protein>
    <submittedName>
        <fullName evidence="3">ATP-dependent endonuclease</fullName>
    </submittedName>
</protein>
<dbReference type="Pfam" id="PF20469">
    <property type="entry name" value="OLD-like_TOPRIM"/>
    <property type="match status" value="1"/>
</dbReference>
<name>A0A7C2K253_UNCW3</name>
<keyword evidence="3" id="KW-0255">Endonuclease</keyword>
<organism evidence="3">
    <name type="scientific">candidate division WOR-3 bacterium</name>
    <dbReference type="NCBI Taxonomy" id="2052148"/>
    <lineage>
        <taxon>Bacteria</taxon>
        <taxon>Bacteria division WOR-3</taxon>
    </lineage>
</organism>
<dbReference type="PANTHER" id="PTHR43581:SF4">
    <property type="entry name" value="ATP_GTP PHOSPHATASE"/>
    <property type="match status" value="1"/>
</dbReference>
<evidence type="ECO:0000259" key="2">
    <source>
        <dbReference type="Pfam" id="PF20469"/>
    </source>
</evidence>
<dbReference type="EMBL" id="DSOL01000105">
    <property type="protein sequence ID" value="HEN27747.1"/>
    <property type="molecule type" value="Genomic_DNA"/>
</dbReference>
<dbReference type="PANTHER" id="PTHR43581">
    <property type="entry name" value="ATP/GTP PHOSPHATASE"/>
    <property type="match status" value="1"/>
</dbReference>
<dbReference type="InterPro" id="IPR034139">
    <property type="entry name" value="TOPRIM_OLD"/>
</dbReference>